<keyword evidence="1" id="KW-1003">Cell membrane</keyword>
<reference evidence="8 9" key="1">
    <citation type="submission" date="2017-06" db="EMBL/GenBank/DDBJ databases">
        <title>Complete genome sequence of Nitrospirillum amazonense strain CBAmC, an endophytic nitrogen-fixing and plant growth-promoting bacterium, isolated from sugarcane.</title>
        <authorList>
            <person name="Schwab S."/>
            <person name="dos Santos Teixeira K.R."/>
            <person name="Simoes Araujo J.L."/>
            <person name="Soares Vidal M."/>
            <person name="Borges de Freitas H.R."/>
            <person name="Rivello Crivelaro A.L."/>
            <person name="Bueno de Camargo Nunes A."/>
            <person name="dos Santos C.M."/>
            <person name="Palmeira da Silva Rosa D."/>
            <person name="da Silva Padilha D."/>
            <person name="da Silva E."/>
            <person name="Araujo Terra L."/>
            <person name="Soares Mendes V."/>
            <person name="Farinelli L."/>
            <person name="Magalhaes Cruz L."/>
            <person name="Baldani J.I."/>
        </authorList>
    </citation>
    <scope>NUCLEOTIDE SEQUENCE [LARGE SCALE GENOMIC DNA]</scope>
    <source>
        <strain evidence="8 9">CBAmC</strain>
    </source>
</reference>
<dbReference type="Proteomes" id="UP000197153">
    <property type="component" value="Chromosome 1"/>
</dbReference>
<evidence type="ECO:0000313" key="8">
    <source>
        <dbReference type="EMBL" id="ASG21548.1"/>
    </source>
</evidence>
<evidence type="ECO:0000313" key="9">
    <source>
        <dbReference type="Proteomes" id="UP000197153"/>
    </source>
</evidence>
<evidence type="ECO:0000256" key="3">
    <source>
        <dbReference type="ARBA" id="ARBA00022989"/>
    </source>
</evidence>
<organism evidence="8 9">
    <name type="scientific">Nitrospirillum viridazoti CBAmc</name>
    <dbReference type="NCBI Taxonomy" id="1441467"/>
    <lineage>
        <taxon>Bacteria</taxon>
        <taxon>Pseudomonadati</taxon>
        <taxon>Pseudomonadota</taxon>
        <taxon>Alphaproteobacteria</taxon>
        <taxon>Rhodospirillales</taxon>
        <taxon>Azospirillaceae</taxon>
        <taxon>Nitrospirillum</taxon>
        <taxon>Nitrospirillum viridazoti</taxon>
    </lineage>
</organism>
<feature type="coiled-coil region" evidence="5">
    <location>
        <begin position="120"/>
        <end position="147"/>
    </location>
</feature>
<name>A0A248JTW0_9PROT</name>
<evidence type="ECO:0000256" key="4">
    <source>
        <dbReference type="ARBA" id="ARBA00023136"/>
    </source>
</evidence>
<feature type="domain" description="Lipopolysaccharide assembly protein A" evidence="7">
    <location>
        <begin position="64"/>
        <end position="127"/>
    </location>
</feature>
<dbReference type="Pfam" id="PF06305">
    <property type="entry name" value="LapA_dom"/>
    <property type="match status" value="1"/>
</dbReference>
<evidence type="ECO:0000256" key="1">
    <source>
        <dbReference type="ARBA" id="ARBA00022475"/>
    </source>
</evidence>
<accession>A0A248JTW0</accession>
<keyword evidence="3 6" id="KW-1133">Transmembrane helix</keyword>
<evidence type="ECO:0000256" key="6">
    <source>
        <dbReference type="SAM" id="Phobius"/>
    </source>
</evidence>
<feature type="transmembrane region" description="Helical" evidence="6">
    <location>
        <begin position="83"/>
        <end position="106"/>
    </location>
</feature>
<dbReference type="InterPro" id="IPR010445">
    <property type="entry name" value="LapA_dom"/>
</dbReference>
<keyword evidence="9" id="KW-1185">Reference proteome</keyword>
<evidence type="ECO:0000259" key="7">
    <source>
        <dbReference type="Pfam" id="PF06305"/>
    </source>
</evidence>
<dbReference type="KEGG" id="nao:Y958_12545"/>
<feature type="transmembrane region" description="Helical" evidence="6">
    <location>
        <begin position="41"/>
        <end position="63"/>
    </location>
</feature>
<keyword evidence="2 6" id="KW-0812">Transmembrane</keyword>
<dbReference type="AlphaFoldDB" id="A0A248JTW0"/>
<dbReference type="EMBL" id="CP022110">
    <property type="protein sequence ID" value="ASG21548.1"/>
    <property type="molecule type" value="Genomic_DNA"/>
</dbReference>
<proteinExistence type="predicted"/>
<sequence length="164" mass="17795">MIAPICGTRSRRFRRDLLSAAPRGRPIRGGPGRPLPVERPVLRYLSWIVSIPLALVAIDFAIVNEELVRLTLWPLDGAVVAPSFAVVFVSLLVGFLAGGLISWLSAGKHRRALRKERARGDQLQRDLDAARLHAADLEKRIAAADRAAGAAAAPPADVRVMSLR</sequence>
<gene>
    <name evidence="8" type="ORF">Y958_12545</name>
</gene>
<keyword evidence="5" id="KW-0175">Coiled coil</keyword>
<keyword evidence="4 6" id="KW-0472">Membrane</keyword>
<dbReference type="GO" id="GO:0005886">
    <property type="term" value="C:plasma membrane"/>
    <property type="evidence" value="ECO:0007669"/>
    <property type="project" value="InterPro"/>
</dbReference>
<evidence type="ECO:0000256" key="2">
    <source>
        <dbReference type="ARBA" id="ARBA00022692"/>
    </source>
</evidence>
<protein>
    <recommendedName>
        <fullName evidence="7">Lipopolysaccharide assembly protein A domain-containing protein</fullName>
    </recommendedName>
</protein>
<evidence type="ECO:0000256" key="5">
    <source>
        <dbReference type="SAM" id="Coils"/>
    </source>
</evidence>